<feature type="transmembrane region" description="Helical" evidence="1">
    <location>
        <begin position="562"/>
        <end position="580"/>
    </location>
</feature>
<protein>
    <recommendedName>
        <fullName evidence="2">Cyclic nucleotide-binding domain-containing protein</fullName>
    </recommendedName>
</protein>
<organism evidence="3 4">
    <name type="scientific">Thiohalocapsa halophila</name>
    <dbReference type="NCBI Taxonomy" id="69359"/>
    <lineage>
        <taxon>Bacteria</taxon>
        <taxon>Pseudomonadati</taxon>
        <taxon>Pseudomonadota</taxon>
        <taxon>Gammaproteobacteria</taxon>
        <taxon>Chromatiales</taxon>
        <taxon>Chromatiaceae</taxon>
        <taxon>Thiohalocapsa</taxon>
    </lineage>
</organism>
<name>A0ABS1CI04_9GAMM</name>
<proteinExistence type="predicted"/>
<dbReference type="InterPro" id="IPR050397">
    <property type="entry name" value="Env_Response_Regulators"/>
</dbReference>
<evidence type="ECO:0000313" key="4">
    <source>
        <dbReference type="Proteomes" id="UP000748752"/>
    </source>
</evidence>
<dbReference type="PANTHER" id="PTHR24567:SF74">
    <property type="entry name" value="HTH-TYPE TRANSCRIPTIONAL REGULATOR ARCR"/>
    <property type="match status" value="1"/>
</dbReference>
<dbReference type="EMBL" id="NRRV01000021">
    <property type="protein sequence ID" value="MBK1631119.1"/>
    <property type="molecule type" value="Genomic_DNA"/>
</dbReference>
<keyword evidence="1" id="KW-0812">Transmembrane</keyword>
<dbReference type="PANTHER" id="PTHR24567">
    <property type="entry name" value="CRP FAMILY TRANSCRIPTIONAL REGULATORY PROTEIN"/>
    <property type="match status" value="1"/>
</dbReference>
<reference evidence="3 4" key="1">
    <citation type="journal article" date="2020" name="Microorganisms">
        <title>Osmotic Adaptation and Compatible Solute Biosynthesis of Phototrophic Bacteria as Revealed from Genome Analyses.</title>
        <authorList>
            <person name="Imhoff J.F."/>
            <person name="Rahn T."/>
            <person name="Kunzel S."/>
            <person name="Keller A."/>
            <person name="Neulinger S.C."/>
        </authorList>
    </citation>
    <scope>NUCLEOTIDE SEQUENCE [LARGE SCALE GENOMIC DNA]</scope>
    <source>
        <strain evidence="3 4">DSM 6210</strain>
    </source>
</reference>
<feature type="transmembrane region" description="Helical" evidence="1">
    <location>
        <begin position="65"/>
        <end position="86"/>
    </location>
</feature>
<dbReference type="RefSeq" id="WP_200236801.1">
    <property type="nucleotide sequence ID" value="NZ_NRRV01000021.1"/>
</dbReference>
<feature type="domain" description="Cyclic nucleotide-binding" evidence="2">
    <location>
        <begin position="304"/>
        <end position="413"/>
    </location>
</feature>
<dbReference type="SMART" id="SM00100">
    <property type="entry name" value="cNMP"/>
    <property type="match status" value="2"/>
</dbReference>
<keyword evidence="1" id="KW-0472">Membrane</keyword>
<feature type="transmembrane region" description="Helical" evidence="1">
    <location>
        <begin position="6"/>
        <end position="29"/>
    </location>
</feature>
<dbReference type="SUPFAM" id="SSF51206">
    <property type="entry name" value="cAMP-binding domain-like"/>
    <property type="match status" value="2"/>
</dbReference>
<comment type="caution">
    <text evidence="3">The sequence shown here is derived from an EMBL/GenBank/DDBJ whole genome shotgun (WGS) entry which is preliminary data.</text>
</comment>
<dbReference type="Gene3D" id="2.60.120.10">
    <property type="entry name" value="Jelly Rolls"/>
    <property type="match status" value="2"/>
</dbReference>
<dbReference type="PROSITE" id="PS50042">
    <property type="entry name" value="CNMP_BINDING_3"/>
    <property type="match status" value="2"/>
</dbReference>
<feature type="domain" description="Cyclic nucleotide-binding" evidence="2">
    <location>
        <begin position="123"/>
        <end position="224"/>
    </location>
</feature>
<dbReference type="InterPro" id="IPR000595">
    <property type="entry name" value="cNMP-bd_dom"/>
</dbReference>
<feature type="transmembrane region" description="Helical" evidence="1">
    <location>
        <begin position="488"/>
        <end position="514"/>
    </location>
</feature>
<sequence>MDNPLVIALLLGLLSASSLPLGALLGVYWRPGDRPMAFFLAFGSGALIAALAVELVAGAVEDGHIWAMTLGAVLGGVVFKALNALVNRGGGYLRKPSTAINYWKHKARTHLHATLAGLKRSRLLAAFPPTQLEALLPEILVREVPAGLTLYRPGDPAENLYIVESGAVDLLDPEQHGKVLEHLGPKSLFGRLSFLTGTPRATETVTRERSRLLIVPRRPFFELIEEHPSLWEHLAKRLQDEEVTEFLHQRQGMSREAVTDWAARAAAEVVSTGRFEPPLAPRAVSRPPPAQLAQELGRAGRSSFFAQLPEAERAAIAERLVLKRAPAGHTFFHIGEPGQRLYLLRSGKVALLDPDDPSRRPIQIHPGEVFGRYSFFTEGEHTVTAVAGEDCEVLVLRRKNFDDLLLERPQLRRALATYLRGAGVADYLTRKQDLDAKRAAHWLDHAVQRMERGQLAPSLAEIKRDLGKHSSAAIAILLGVLLDGVPEALVVGAGAIGGGTVSLALLGSIFISNFPEALSSAAGMRAQGFRTGRILAMWFGLMMMTGLVASFGAATMAHAPGAAYGVIEGFAAGAMLTVVAETMLPEAYQRGGGIIGLSTLAGFLLAVLLSGAA</sequence>
<evidence type="ECO:0000256" key="1">
    <source>
        <dbReference type="SAM" id="Phobius"/>
    </source>
</evidence>
<keyword evidence="4" id="KW-1185">Reference proteome</keyword>
<feature type="transmembrane region" description="Helical" evidence="1">
    <location>
        <begin position="592"/>
        <end position="612"/>
    </location>
</feature>
<feature type="transmembrane region" description="Helical" evidence="1">
    <location>
        <begin position="36"/>
        <end position="59"/>
    </location>
</feature>
<gene>
    <name evidence="3" type="ORF">CKO31_10265</name>
</gene>
<keyword evidence="1" id="KW-1133">Transmembrane helix</keyword>
<evidence type="ECO:0000313" key="3">
    <source>
        <dbReference type="EMBL" id="MBK1631119.1"/>
    </source>
</evidence>
<dbReference type="Pfam" id="PF00027">
    <property type="entry name" value="cNMP_binding"/>
    <property type="match status" value="2"/>
</dbReference>
<dbReference type="Proteomes" id="UP000748752">
    <property type="component" value="Unassembled WGS sequence"/>
</dbReference>
<dbReference type="CDD" id="cd00038">
    <property type="entry name" value="CAP_ED"/>
    <property type="match status" value="2"/>
</dbReference>
<dbReference type="InterPro" id="IPR018490">
    <property type="entry name" value="cNMP-bd_dom_sf"/>
</dbReference>
<feature type="transmembrane region" description="Helical" evidence="1">
    <location>
        <begin position="535"/>
        <end position="556"/>
    </location>
</feature>
<accession>A0ABS1CI04</accession>
<evidence type="ECO:0000259" key="2">
    <source>
        <dbReference type="PROSITE" id="PS50042"/>
    </source>
</evidence>
<dbReference type="InterPro" id="IPR014710">
    <property type="entry name" value="RmlC-like_jellyroll"/>
</dbReference>